<protein>
    <recommendedName>
        <fullName evidence="4">Major facilitator superfamily (MFS) profile domain-containing protein</fullName>
    </recommendedName>
</protein>
<comment type="similarity">
    <text evidence="2">Belongs to the major facilitator superfamily. Monocarboxylate porter (TC 2.A.1.13) family.</text>
</comment>
<keyword evidence="3" id="KW-0812">Transmembrane</keyword>
<feature type="transmembrane region" description="Helical" evidence="3">
    <location>
        <begin position="58"/>
        <end position="80"/>
    </location>
</feature>
<name>A0A8H5ZX39_PETAA</name>
<feature type="transmembrane region" description="Helical" evidence="3">
    <location>
        <begin position="111"/>
        <end position="132"/>
    </location>
</feature>
<organism evidence="5 6">
    <name type="scientific">Petromyces alliaceus</name>
    <name type="common">Aspergillus alliaceus</name>
    <dbReference type="NCBI Taxonomy" id="209559"/>
    <lineage>
        <taxon>Eukaryota</taxon>
        <taxon>Fungi</taxon>
        <taxon>Dikarya</taxon>
        <taxon>Ascomycota</taxon>
        <taxon>Pezizomycotina</taxon>
        <taxon>Eurotiomycetes</taxon>
        <taxon>Eurotiomycetidae</taxon>
        <taxon>Eurotiales</taxon>
        <taxon>Aspergillaceae</taxon>
        <taxon>Aspergillus</taxon>
        <taxon>Aspergillus subgen. Circumdati</taxon>
    </lineage>
</organism>
<keyword evidence="3" id="KW-0472">Membrane</keyword>
<sequence>MTVALSNPAAAPVSTKAYMSVIGGTCALLCTVGFVVAFGVFQGYYTEHVLRGMSEFDISWIGSASIFLLYISAPICGVLVDKFGPKVLLIGGSIGVLVAIFMISLCSQYYQIFLAQAVLLGISMGFVTWPPLAVVSRHLPHHRGLALGVITGGSSVGGVVWPIMIEQLLTKRNLGFPWTVRVLGFIMLPLLAFACISVTEPPNQNQPRPVLETTVEGGSVFPLPKPEDASQSLFRKPVFISLCIGFGLGFLGLFNPFFYISSYASGHGASAQTSFYMISIINAASLFGRVIPGIMADRLGHYNVMIFVLFTSGIISFCWTSVHNLTGLIIWSIAYGFSSGAILSLQGACVGKIATPQNQGKAIGFLQGSLALTLGVTSTGLHMHKDAETAGN</sequence>
<evidence type="ECO:0000259" key="4">
    <source>
        <dbReference type="PROSITE" id="PS50850"/>
    </source>
</evidence>
<dbReference type="Proteomes" id="UP000541154">
    <property type="component" value="Unassembled WGS sequence"/>
</dbReference>
<feature type="transmembrane region" description="Helical" evidence="3">
    <location>
        <begin position="87"/>
        <end position="105"/>
    </location>
</feature>
<keyword evidence="3" id="KW-1133">Transmembrane helix</keyword>
<dbReference type="InterPro" id="IPR020846">
    <property type="entry name" value="MFS_dom"/>
</dbReference>
<feature type="transmembrane region" description="Helical" evidence="3">
    <location>
        <begin position="176"/>
        <end position="198"/>
    </location>
</feature>
<dbReference type="InterPro" id="IPR050327">
    <property type="entry name" value="Proton-linked_MCT"/>
</dbReference>
<dbReference type="InterPro" id="IPR011701">
    <property type="entry name" value="MFS"/>
</dbReference>
<feature type="transmembrane region" description="Helical" evidence="3">
    <location>
        <begin position="144"/>
        <end position="164"/>
    </location>
</feature>
<feature type="transmembrane region" description="Helical" evidence="3">
    <location>
        <begin position="328"/>
        <end position="350"/>
    </location>
</feature>
<gene>
    <name evidence="5" type="ORF">ETB97_005947</name>
</gene>
<evidence type="ECO:0000256" key="1">
    <source>
        <dbReference type="ARBA" id="ARBA00004141"/>
    </source>
</evidence>
<comment type="subcellular location">
    <subcellularLocation>
        <location evidence="1">Membrane</location>
        <topology evidence="1">Multi-pass membrane protein</topology>
    </subcellularLocation>
</comment>
<dbReference type="InterPro" id="IPR036259">
    <property type="entry name" value="MFS_trans_sf"/>
</dbReference>
<feature type="transmembrane region" description="Helical" evidence="3">
    <location>
        <begin position="238"/>
        <end position="261"/>
    </location>
</feature>
<evidence type="ECO:0000256" key="3">
    <source>
        <dbReference type="SAM" id="Phobius"/>
    </source>
</evidence>
<comment type="caution">
    <text evidence="5">The sequence shown here is derived from an EMBL/GenBank/DDBJ whole genome shotgun (WGS) entry which is preliminary data.</text>
</comment>
<keyword evidence="6" id="KW-1185">Reference proteome</keyword>
<dbReference type="PANTHER" id="PTHR11360:SF250">
    <property type="entry name" value="MFS-TYPE TRANSPORTER AFUA_1G00970"/>
    <property type="match status" value="1"/>
</dbReference>
<evidence type="ECO:0000313" key="6">
    <source>
        <dbReference type="Proteomes" id="UP000541154"/>
    </source>
</evidence>
<evidence type="ECO:0000256" key="2">
    <source>
        <dbReference type="ARBA" id="ARBA00006727"/>
    </source>
</evidence>
<dbReference type="GO" id="GO:0016020">
    <property type="term" value="C:membrane"/>
    <property type="evidence" value="ECO:0007669"/>
    <property type="project" value="UniProtKB-SubCell"/>
</dbReference>
<dbReference type="PANTHER" id="PTHR11360">
    <property type="entry name" value="MONOCARBOXYLATE TRANSPORTER"/>
    <property type="match status" value="1"/>
</dbReference>
<dbReference type="PROSITE" id="PS50850">
    <property type="entry name" value="MFS"/>
    <property type="match status" value="1"/>
</dbReference>
<dbReference type="EMBL" id="SPNV01000263">
    <property type="protein sequence ID" value="KAF5857332.1"/>
    <property type="molecule type" value="Genomic_DNA"/>
</dbReference>
<feature type="transmembrane region" description="Helical" evidence="3">
    <location>
        <begin position="21"/>
        <end position="46"/>
    </location>
</feature>
<dbReference type="GO" id="GO:0022857">
    <property type="term" value="F:transmembrane transporter activity"/>
    <property type="evidence" value="ECO:0007669"/>
    <property type="project" value="InterPro"/>
</dbReference>
<dbReference type="Gene3D" id="1.20.1250.20">
    <property type="entry name" value="MFS general substrate transporter like domains"/>
    <property type="match status" value="1"/>
</dbReference>
<feature type="transmembrane region" description="Helical" evidence="3">
    <location>
        <begin position="304"/>
        <end position="322"/>
    </location>
</feature>
<feature type="domain" description="Major facilitator superfamily (MFS) profile" evidence="4">
    <location>
        <begin position="1"/>
        <end position="392"/>
    </location>
</feature>
<dbReference type="SUPFAM" id="SSF103473">
    <property type="entry name" value="MFS general substrate transporter"/>
    <property type="match status" value="1"/>
</dbReference>
<accession>A0A8H5ZX39</accession>
<dbReference type="Pfam" id="PF07690">
    <property type="entry name" value="MFS_1"/>
    <property type="match status" value="1"/>
</dbReference>
<dbReference type="AlphaFoldDB" id="A0A8H5ZX39"/>
<proteinExistence type="inferred from homology"/>
<reference evidence="5 6" key="1">
    <citation type="submission" date="2019-04" db="EMBL/GenBank/DDBJ databases">
        <title>Aspergillus burnettii sp. nov., novel species from soil in southeast Queensland.</title>
        <authorList>
            <person name="Gilchrist C.L.M."/>
            <person name="Pitt J.I."/>
            <person name="Lange L."/>
            <person name="Lacey H.J."/>
            <person name="Vuong D."/>
            <person name="Midgley D.J."/>
            <person name="Greenfield P."/>
            <person name="Bradbury M."/>
            <person name="Lacey E."/>
            <person name="Busk P.K."/>
            <person name="Pilgaard B."/>
            <person name="Chooi Y.H."/>
            <person name="Piggott A.M."/>
        </authorList>
    </citation>
    <scope>NUCLEOTIDE SEQUENCE [LARGE SCALE GENOMIC DNA]</scope>
    <source>
        <strain evidence="5 6">FRR 5400</strain>
    </source>
</reference>
<evidence type="ECO:0000313" key="5">
    <source>
        <dbReference type="EMBL" id="KAF5857332.1"/>
    </source>
</evidence>
<feature type="transmembrane region" description="Helical" evidence="3">
    <location>
        <begin position="273"/>
        <end position="292"/>
    </location>
</feature>
<feature type="transmembrane region" description="Helical" evidence="3">
    <location>
        <begin position="362"/>
        <end position="383"/>
    </location>
</feature>